<evidence type="ECO:0000256" key="2">
    <source>
        <dbReference type="ARBA" id="ARBA00009215"/>
    </source>
</evidence>
<dbReference type="InterPro" id="IPR048682">
    <property type="entry name" value="COG4"/>
</dbReference>
<evidence type="ECO:0000256" key="4">
    <source>
        <dbReference type="ARBA" id="ARBA00022448"/>
    </source>
</evidence>
<dbReference type="InterPro" id="IPR048680">
    <property type="entry name" value="COG4_N"/>
</dbReference>
<dbReference type="Pfam" id="PF20662">
    <property type="entry name" value="COG4_C"/>
    <property type="match status" value="1"/>
</dbReference>
<comment type="subcellular location">
    <subcellularLocation>
        <location evidence="1">Golgi apparatus membrane</location>
        <topology evidence="1">Peripheral membrane protein</topology>
    </subcellularLocation>
</comment>
<evidence type="ECO:0000256" key="6">
    <source>
        <dbReference type="ARBA" id="ARBA00023034"/>
    </source>
</evidence>
<sequence>MSSEKVGSGAEPLQGHTMHAISDDQLSKNLAKFSLLLQKLTTQSQVAKLSNVIDDNHRKTTERLNTYIQENQLKVNKDLRSLELERVDLTTVLSDFQSSLSKISTSKNTANIIYSDINSTDQEYKYLNKTLVFLKDIRTLKNNISLINSALEDKDYIMAAQAINEIRNLPPKIITSKYAKNVIPTAELPTEPQELINGWCQQLTEIFKSQFETAVENKDIDQLTIFFKLFPLIGESQLGLDIYSRYICEIISSENRKILEGAIKYNAGFNTVILQLFKVASMVINEHSKIIAKCYGSQYLTTIMEKIEKETELQAALVLNYFSENRKPEELIKQINNKRIQEEGKQNGNSNDDSDYEDSDTDSDSESQIGISENKSSELISLIDLESLINEYSQILQNWSMYTRLFSVKWVEFSDNRSLDDPLILPDPIVDGNFLSKLHKEHHIANFQLLLFKFLGDSFAKVLSLEEMPSLNEFITLDVINHKDQSSWPISSVLEDMTLLIRKCLIYSLNTGNLTIFSNFLDKLIVFVQNEYLVRFIQAKFKKLQAQLPSPSSTSFVALRRYIPKSETDTLESKSGSRVGSPAYDRRDMSPQNANKLTQLSNFDFRNAFANIQSNLQSVVINEENASSESILALHQFLIYINTLFFTDFSLKLLLTSEILEKNPRLIPDNFPFDNDSNAVREKIKDSQNTILTQTSRLSSWSIKVLFEKVIANRLRLLFKGLFVNSYKTNDYETDADNEMSGSRCYVSNIESFEDLSNMNEFVNKWTTLIQPFQNVLYDDAFNQLVKQAAIYSSKVIEKKIWSLQVNELGAIKLDRELSLFINTLCGNNYALRETFIRNSQIVLLLGFDDDDFDIQTGDIKDEISNSMDWVLKPQERITARNLMVDKRH</sequence>
<keyword evidence="7" id="KW-0472">Membrane</keyword>
<gene>
    <name evidence="11" type="ORF">DAKH74_041870</name>
</gene>
<feature type="compositionally biased region" description="Acidic residues" evidence="9">
    <location>
        <begin position="352"/>
        <end position="365"/>
    </location>
</feature>
<comment type="caution">
    <text evidence="11">The sequence shown here is derived from an EMBL/GenBank/DDBJ whole genome shotgun (WGS) entry which is preliminary data.</text>
</comment>
<dbReference type="PANTHER" id="PTHR24016">
    <property type="entry name" value="CONSERVED OLIGOMERIC GOLGI COMPLEX SUBUNIT 4"/>
    <property type="match status" value="1"/>
</dbReference>
<dbReference type="Pfam" id="PF20663">
    <property type="entry name" value="COG4_N"/>
    <property type="match status" value="1"/>
</dbReference>
<dbReference type="InterPro" id="IPR048684">
    <property type="entry name" value="COG4_C"/>
</dbReference>
<keyword evidence="6" id="KW-0333">Golgi apparatus</keyword>
<reference evidence="11 12" key="1">
    <citation type="journal article" date="2023" name="Elife">
        <title>Identification of key yeast species and microbe-microbe interactions impacting larval growth of Drosophila in the wild.</title>
        <authorList>
            <person name="Mure A."/>
            <person name="Sugiura Y."/>
            <person name="Maeda R."/>
            <person name="Honda K."/>
            <person name="Sakurai N."/>
            <person name="Takahashi Y."/>
            <person name="Watada M."/>
            <person name="Katoh T."/>
            <person name="Gotoh A."/>
            <person name="Gotoh Y."/>
            <person name="Taniguchi I."/>
            <person name="Nakamura K."/>
            <person name="Hayashi T."/>
            <person name="Katayama T."/>
            <person name="Uemura T."/>
            <person name="Hattori Y."/>
        </authorList>
    </citation>
    <scope>NUCLEOTIDE SEQUENCE [LARGE SCALE GENOMIC DNA]</scope>
    <source>
        <strain evidence="11 12">KH-74</strain>
    </source>
</reference>
<proteinExistence type="inferred from homology"/>
<dbReference type="Proteomes" id="UP001377567">
    <property type="component" value="Unassembled WGS sequence"/>
</dbReference>
<accession>A0AAV5S1J6</accession>
<feature type="region of interest" description="Disordered" evidence="9">
    <location>
        <begin position="340"/>
        <end position="370"/>
    </location>
</feature>
<dbReference type="SMART" id="SM00762">
    <property type="entry name" value="Cog4"/>
    <property type="match status" value="1"/>
</dbReference>
<dbReference type="Pfam" id="PF08318">
    <property type="entry name" value="COG4_m"/>
    <property type="match status" value="1"/>
</dbReference>
<name>A0AAV5S1J6_MAUHU</name>
<keyword evidence="4" id="KW-0813">Transport</keyword>
<feature type="region of interest" description="Disordered" evidence="9">
    <location>
        <begin position="568"/>
        <end position="591"/>
    </location>
</feature>
<evidence type="ECO:0000256" key="5">
    <source>
        <dbReference type="ARBA" id="ARBA00022927"/>
    </source>
</evidence>
<dbReference type="AlphaFoldDB" id="A0AAV5S1J6"/>
<evidence type="ECO:0000313" key="12">
    <source>
        <dbReference type="Proteomes" id="UP001377567"/>
    </source>
</evidence>
<dbReference type="InterPro" id="IPR013167">
    <property type="entry name" value="COG4_M"/>
</dbReference>
<organism evidence="11 12">
    <name type="scientific">Maudiozyma humilis</name>
    <name type="common">Sour dough yeast</name>
    <name type="synonym">Kazachstania humilis</name>
    <dbReference type="NCBI Taxonomy" id="51915"/>
    <lineage>
        <taxon>Eukaryota</taxon>
        <taxon>Fungi</taxon>
        <taxon>Dikarya</taxon>
        <taxon>Ascomycota</taxon>
        <taxon>Saccharomycotina</taxon>
        <taxon>Saccharomycetes</taxon>
        <taxon>Saccharomycetales</taxon>
        <taxon>Saccharomycetaceae</taxon>
        <taxon>Maudiozyma</taxon>
    </lineage>
</organism>
<protein>
    <recommendedName>
        <fullName evidence="3">Conserved oligomeric Golgi complex subunit 4</fullName>
    </recommendedName>
    <alternativeName>
        <fullName evidence="8">Component of oligomeric Golgi complex 4</fullName>
    </alternativeName>
</protein>
<evidence type="ECO:0000256" key="7">
    <source>
        <dbReference type="ARBA" id="ARBA00023136"/>
    </source>
</evidence>
<dbReference type="PANTHER" id="PTHR24016:SF0">
    <property type="entry name" value="CONSERVED OLIGOMERIC GOLGI COMPLEX SUBUNIT 4"/>
    <property type="match status" value="1"/>
</dbReference>
<dbReference type="EMBL" id="BTGD01000013">
    <property type="protein sequence ID" value="GMM57571.1"/>
    <property type="molecule type" value="Genomic_DNA"/>
</dbReference>
<evidence type="ECO:0000256" key="9">
    <source>
        <dbReference type="SAM" id="MobiDB-lite"/>
    </source>
</evidence>
<evidence type="ECO:0000256" key="8">
    <source>
        <dbReference type="ARBA" id="ARBA00031340"/>
    </source>
</evidence>
<evidence type="ECO:0000259" key="10">
    <source>
        <dbReference type="SMART" id="SM00762"/>
    </source>
</evidence>
<comment type="similarity">
    <text evidence="2">Belongs to the COG4 family.</text>
</comment>
<keyword evidence="5" id="KW-0653">Protein transport</keyword>
<keyword evidence="12" id="KW-1185">Reference proteome</keyword>
<dbReference type="GO" id="GO:0015031">
    <property type="term" value="P:protein transport"/>
    <property type="evidence" value="ECO:0007669"/>
    <property type="project" value="UniProtKB-KW"/>
</dbReference>
<dbReference type="Gene3D" id="1.20.58.1970">
    <property type="match status" value="1"/>
</dbReference>
<dbReference type="GO" id="GO:0000139">
    <property type="term" value="C:Golgi membrane"/>
    <property type="evidence" value="ECO:0007669"/>
    <property type="project" value="UniProtKB-SubCell"/>
</dbReference>
<evidence type="ECO:0000313" key="11">
    <source>
        <dbReference type="EMBL" id="GMM57571.1"/>
    </source>
</evidence>
<feature type="domain" description="COG4 transport protein middle alpha-helical bundle" evidence="10">
    <location>
        <begin position="196"/>
        <end position="542"/>
    </location>
</feature>
<evidence type="ECO:0000256" key="3">
    <source>
        <dbReference type="ARBA" id="ARBA00020975"/>
    </source>
</evidence>
<evidence type="ECO:0000256" key="1">
    <source>
        <dbReference type="ARBA" id="ARBA00004395"/>
    </source>
</evidence>